<dbReference type="EC" id="1.7.99.1" evidence="6"/>
<dbReference type="GO" id="GO:0004601">
    <property type="term" value="F:peroxidase activity"/>
    <property type="evidence" value="ECO:0007669"/>
    <property type="project" value="TreeGrafter"/>
</dbReference>
<organism evidence="7 8">
    <name type="scientific">Candidatus Schekmanbacteria bacterium GWA2_38_11</name>
    <dbReference type="NCBI Taxonomy" id="1817876"/>
    <lineage>
        <taxon>Bacteria</taxon>
        <taxon>Candidatus Schekmaniibacteriota</taxon>
    </lineage>
</organism>
<evidence type="ECO:0000256" key="6">
    <source>
        <dbReference type="HAMAP-Rule" id="MF_00069"/>
    </source>
</evidence>
<dbReference type="CDD" id="cd01914">
    <property type="entry name" value="HCP"/>
    <property type="match status" value="1"/>
</dbReference>
<evidence type="ECO:0000256" key="3">
    <source>
        <dbReference type="ARBA" id="ARBA00023002"/>
    </source>
</evidence>
<feature type="binding site" evidence="6">
    <location>
        <position position="20"/>
    </location>
    <ligand>
        <name>[4Fe-4S] cluster</name>
        <dbReference type="ChEBI" id="CHEBI:49883"/>
    </ligand>
</feature>
<protein>
    <recommendedName>
        <fullName evidence="6">Hydroxylamine reductase</fullName>
        <ecNumber evidence="6">1.7.99.1</ecNumber>
    </recommendedName>
    <alternativeName>
        <fullName evidence="6">Hybrid-cluster protein</fullName>
        <shortName evidence="6">HCP</shortName>
    </alternativeName>
    <alternativeName>
        <fullName evidence="6">Prismane protein</fullName>
    </alternativeName>
</protein>
<feature type="binding site" description="via persulfide group" evidence="6">
    <location>
        <position position="282"/>
    </location>
    <ligand>
        <name>hybrid [4Fe-2O-2S] cluster</name>
        <dbReference type="ChEBI" id="CHEBI:60519"/>
    </ligand>
</feature>
<dbReference type="HAMAP" id="MF_00069">
    <property type="entry name" value="Hydroxylam_reduct"/>
    <property type="match status" value="1"/>
</dbReference>
<gene>
    <name evidence="6" type="primary">hcp</name>
    <name evidence="7" type="ORF">A2042_04740</name>
</gene>
<keyword evidence="4 6" id="KW-0408">Iron</keyword>
<keyword evidence="2 6" id="KW-0479">Metal-binding</keyword>
<keyword evidence="1 6" id="KW-0963">Cytoplasm</keyword>
<evidence type="ECO:0000256" key="1">
    <source>
        <dbReference type="ARBA" id="ARBA00022490"/>
    </source>
</evidence>
<proteinExistence type="inferred from homology"/>
<feature type="binding site" evidence="6">
    <location>
        <position position="14"/>
    </location>
    <ligand>
        <name>[4Fe-4S] cluster</name>
        <dbReference type="ChEBI" id="CHEBI:49883"/>
    </ligand>
</feature>
<dbReference type="EMBL" id="MGDB01000148">
    <property type="protein sequence ID" value="OGL38398.1"/>
    <property type="molecule type" value="Genomic_DNA"/>
</dbReference>
<name>A0A1F7RAZ6_9BACT</name>
<comment type="cofactor">
    <cofactor evidence="6">
        <name>[4Fe-4S] cluster</name>
        <dbReference type="ChEBI" id="CHEBI:49883"/>
    </cofactor>
    <text evidence="6">Binds 1 [4Fe-4S] cluster.</text>
</comment>
<feature type="binding site" evidence="6">
    <location>
        <position position="310"/>
    </location>
    <ligand>
        <name>hybrid [4Fe-2O-2S] cluster</name>
        <dbReference type="ChEBI" id="CHEBI:60519"/>
    </ligand>
</feature>
<comment type="cofactor">
    <cofactor evidence="6">
        <name>hybrid [4Fe-2O-2S] cluster</name>
        <dbReference type="ChEBI" id="CHEBI:60519"/>
    </cofactor>
    <text evidence="6">Binds 1 hybrid [4Fe-2O-2S] cluster.</text>
</comment>
<dbReference type="Proteomes" id="UP000178526">
    <property type="component" value="Unassembled WGS sequence"/>
</dbReference>
<dbReference type="NCBIfam" id="NF003658">
    <property type="entry name" value="PRK05290.1"/>
    <property type="match status" value="1"/>
</dbReference>
<dbReference type="Gene3D" id="3.40.50.2030">
    <property type="match status" value="2"/>
</dbReference>
<dbReference type="GO" id="GO:0005737">
    <property type="term" value="C:cytoplasm"/>
    <property type="evidence" value="ECO:0007669"/>
    <property type="project" value="UniProtKB-SubCell"/>
</dbReference>
<dbReference type="SUPFAM" id="SSF56821">
    <property type="entry name" value="Prismane protein-like"/>
    <property type="match status" value="1"/>
</dbReference>
<comment type="catalytic activity">
    <reaction evidence="6">
        <text>A + NH4(+) + H2O = hydroxylamine + AH2 + H(+)</text>
        <dbReference type="Rhea" id="RHEA:22052"/>
        <dbReference type="ChEBI" id="CHEBI:13193"/>
        <dbReference type="ChEBI" id="CHEBI:15377"/>
        <dbReference type="ChEBI" id="CHEBI:15378"/>
        <dbReference type="ChEBI" id="CHEBI:15429"/>
        <dbReference type="ChEBI" id="CHEBI:17499"/>
        <dbReference type="ChEBI" id="CHEBI:28938"/>
        <dbReference type="EC" id="1.7.99.1"/>
    </reaction>
</comment>
<dbReference type="InterPro" id="IPR016100">
    <property type="entry name" value="Prismane_a-bundle"/>
</dbReference>
<dbReference type="GO" id="GO:0046872">
    <property type="term" value="F:metal ion binding"/>
    <property type="evidence" value="ECO:0007669"/>
    <property type="project" value="UniProtKB-KW"/>
</dbReference>
<sequence length="427" mass="46476">MFCYQCEQTPSGGCTKVGVCGKNEDVASLQDTLLFGLKGIAAYGFHARELGASDPDVDSFMHEALFSTVTNVDFDAGRFVKLVLKCGEMNLKVMKLLDEAHTKRFGNPVPTEVSVGTKKGKGIVVTGHDLLDLYELLKQTEGKGINVYTHSEMLPAHGYPELKKFKHLAGNYGGTWFNQKDEFDKFSGAMLATTNCVLIPKDSYKDRLFTCGITGLDGVKQIEGRNFKPLIDKALSLPELPEKLNGKLMTGFHHTAILGLADKIIGAVKAGKIRRFFLIGGCDGPGKGGDYYTEFAKSVPKDCVILTLACGKYRFNNLDFGNIDGIPRLIDVGQCNNSYSAIQVASALAGAFNCGVNDLPLSLVLSWFEQKAVAILLSLLHLGIKNIYVGPKPPAFITPGVFKVLQDNFNLKLITTPEQDMKAIMGK</sequence>
<accession>A0A1F7RAZ6</accession>
<dbReference type="GO" id="GO:0042542">
    <property type="term" value="P:response to hydrogen peroxide"/>
    <property type="evidence" value="ECO:0007669"/>
    <property type="project" value="TreeGrafter"/>
</dbReference>
<comment type="subcellular location">
    <subcellularLocation>
        <location evidence="6">Cytoplasm</location>
    </subcellularLocation>
</comment>
<feature type="binding site" evidence="6">
    <location>
        <position position="6"/>
    </location>
    <ligand>
        <name>[4Fe-4S] cluster</name>
        <dbReference type="ChEBI" id="CHEBI:49883"/>
    </ligand>
</feature>
<comment type="caution">
    <text evidence="7">The sequence shown here is derived from an EMBL/GenBank/DDBJ whole genome shotgun (WGS) entry which is preliminary data.</text>
</comment>
<evidence type="ECO:0000313" key="8">
    <source>
        <dbReference type="Proteomes" id="UP000178526"/>
    </source>
</evidence>
<feature type="binding site" evidence="6">
    <location>
        <position position="371"/>
    </location>
    <ligand>
        <name>hybrid [4Fe-2O-2S] cluster</name>
        <dbReference type="ChEBI" id="CHEBI:60519"/>
    </ligand>
</feature>
<dbReference type="GO" id="GO:0051539">
    <property type="term" value="F:4 iron, 4 sulfur cluster binding"/>
    <property type="evidence" value="ECO:0007669"/>
    <property type="project" value="UniProtKB-KW"/>
</dbReference>
<dbReference type="InterPro" id="IPR004137">
    <property type="entry name" value="HCP/CODH"/>
</dbReference>
<feature type="binding site" evidence="6">
    <location>
        <position position="335"/>
    </location>
    <ligand>
        <name>hybrid [4Fe-2O-2S] cluster</name>
        <dbReference type="ChEBI" id="CHEBI:60519"/>
    </ligand>
</feature>
<evidence type="ECO:0000256" key="5">
    <source>
        <dbReference type="ARBA" id="ARBA00023014"/>
    </source>
</evidence>
<feature type="binding site" evidence="6">
    <location>
        <position position="196"/>
    </location>
    <ligand>
        <name>hybrid [4Fe-2O-2S] cluster</name>
        <dbReference type="ChEBI" id="CHEBI:60519"/>
    </ligand>
</feature>
<feature type="binding site" evidence="6">
    <location>
        <position position="369"/>
    </location>
    <ligand>
        <name>hybrid [4Fe-2O-2S] cluster</name>
        <dbReference type="ChEBI" id="CHEBI:60519"/>
    </ligand>
</feature>
<keyword evidence="3 6" id="KW-0560">Oxidoreductase</keyword>
<dbReference type="GO" id="GO:0050418">
    <property type="term" value="F:hydroxylamine reductase activity"/>
    <property type="evidence" value="ECO:0007669"/>
    <property type="project" value="UniProtKB-UniRule"/>
</dbReference>
<evidence type="ECO:0000256" key="2">
    <source>
        <dbReference type="ARBA" id="ARBA00022723"/>
    </source>
</evidence>
<dbReference type="InterPro" id="IPR010048">
    <property type="entry name" value="Hydroxylam_reduct"/>
</dbReference>
<dbReference type="AlphaFoldDB" id="A0A1F7RAZ6"/>
<feature type="binding site" evidence="6">
    <location>
        <position position="128"/>
    </location>
    <ligand>
        <name>hybrid [4Fe-2O-2S] cluster</name>
        <dbReference type="ChEBI" id="CHEBI:60519"/>
    </ligand>
</feature>
<comment type="function">
    <text evidence="6">Catalyzes the reduction of hydroxylamine to form NH(3) and H(2)O.</text>
</comment>
<feature type="modified residue" description="Cysteine persulfide" evidence="6">
    <location>
        <position position="282"/>
    </location>
</feature>
<feature type="binding site" evidence="6">
    <location>
        <position position="3"/>
    </location>
    <ligand>
        <name>[4Fe-4S] cluster</name>
        <dbReference type="ChEBI" id="CHEBI:49883"/>
    </ligand>
</feature>
<evidence type="ECO:0000256" key="4">
    <source>
        <dbReference type="ARBA" id="ARBA00023004"/>
    </source>
</evidence>
<keyword evidence="5 6" id="KW-0411">Iron-sulfur</keyword>
<dbReference type="NCBIfam" id="TIGR01703">
    <property type="entry name" value="hybrid_clust"/>
    <property type="match status" value="1"/>
</dbReference>
<dbReference type="Gene3D" id="1.20.1270.20">
    <property type="match status" value="1"/>
</dbReference>
<comment type="similarity">
    <text evidence="6">Belongs to the HCP family.</text>
</comment>
<keyword evidence="6" id="KW-0004">4Fe-4S</keyword>
<evidence type="ECO:0000313" key="7">
    <source>
        <dbReference type="EMBL" id="OGL38398.1"/>
    </source>
</evidence>
<dbReference type="InterPro" id="IPR016099">
    <property type="entry name" value="Prismane-like_a/b-sand"/>
</dbReference>
<reference evidence="7 8" key="1">
    <citation type="journal article" date="2016" name="Nat. Commun.">
        <title>Thousands of microbial genomes shed light on interconnected biogeochemical processes in an aquifer system.</title>
        <authorList>
            <person name="Anantharaman K."/>
            <person name="Brown C.T."/>
            <person name="Hug L.A."/>
            <person name="Sharon I."/>
            <person name="Castelle C.J."/>
            <person name="Probst A.J."/>
            <person name="Thomas B.C."/>
            <person name="Singh A."/>
            <person name="Wilkins M.J."/>
            <person name="Karaoz U."/>
            <person name="Brodie E.L."/>
            <person name="Williams K.H."/>
            <person name="Hubbard S.S."/>
            <person name="Banfield J.F."/>
        </authorList>
    </citation>
    <scope>NUCLEOTIDE SEQUENCE [LARGE SCALE GENOMIC DNA]</scope>
</reference>
<dbReference type="PANTHER" id="PTHR30109:SF0">
    <property type="entry name" value="HYDROXYLAMINE REDUCTASE"/>
    <property type="match status" value="1"/>
</dbReference>
<dbReference type="InterPro" id="IPR011254">
    <property type="entry name" value="Prismane-like_sf"/>
</dbReference>
<dbReference type="FunFam" id="3.40.50.2030:FF:000001">
    <property type="entry name" value="Hydroxylamine reductase"/>
    <property type="match status" value="1"/>
</dbReference>
<feature type="binding site" evidence="6">
    <location>
        <position position="152"/>
    </location>
    <ligand>
        <name>hybrid [4Fe-2O-2S] cluster</name>
        <dbReference type="ChEBI" id="CHEBI:60519"/>
    </ligand>
</feature>
<dbReference type="PANTHER" id="PTHR30109">
    <property type="entry name" value="HYDROXYLAMINE REDUCTASE"/>
    <property type="match status" value="1"/>
</dbReference>
<dbReference type="Pfam" id="PF03063">
    <property type="entry name" value="Prismane"/>
    <property type="match status" value="1"/>
</dbReference>